<feature type="domain" description="DUF4189" evidence="1">
    <location>
        <begin position="39"/>
        <end position="130"/>
    </location>
</feature>
<dbReference type="InterPro" id="IPR025240">
    <property type="entry name" value="DUF4189"/>
</dbReference>
<proteinExistence type="predicted"/>
<gene>
    <name evidence="2" type="ORF">CAL20_02345</name>
</gene>
<dbReference type="EMBL" id="NEVQ01000002">
    <property type="protein sequence ID" value="OZI66172.1"/>
    <property type="molecule type" value="Genomic_DNA"/>
</dbReference>
<dbReference type="RefSeq" id="WP_094837094.1">
    <property type="nucleotide sequence ID" value="NZ_NEVQ01000002.1"/>
</dbReference>
<evidence type="ECO:0000313" key="3">
    <source>
        <dbReference type="Proteomes" id="UP000216885"/>
    </source>
</evidence>
<sequence length="282" mass="30369">MPIHLLSRCLPLIRAVGAALALFSVFVLSPVHAETERFYGATSTDEKFEKLYWALPETSSEEAQAAAVAECKRAGGKKCQALNWFADSCSTWARDTGGRLFPGYSASPEIAAKQAIRRCTAESPPGKCKLAMLPVCVGPGYSPEHNQAAAKATSAQLEALSAKLDQRGYWGAITETETGGLQYADDYPSEEEAVKTLLEWEECKGCTKLLTYTDSCVGLAWEKGVKGRGTSFTLLNPDPVAARNEARATCNAKRGTSSCVAMVRCSGRAYIDGYPGFDEKPN</sequence>
<evidence type="ECO:0000313" key="2">
    <source>
        <dbReference type="EMBL" id="OZI66172.1"/>
    </source>
</evidence>
<name>A0A261UXT9_9BORD</name>
<keyword evidence="3" id="KW-1185">Reference proteome</keyword>
<dbReference type="AlphaFoldDB" id="A0A261UXT9"/>
<dbReference type="Pfam" id="PF13827">
    <property type="entry name" value="DUF4189"/>
    <property type="match status" value="2"/>
</dbReference>
<comment type="caution">
    <text evidence="2">The sequence shown here is derived from an EMBL/GenBank/DDBJ whole genome shotgun (WGS) entry which is preliminary data.</text>
</comment>
<feature type="domain" description="DUF4189" evidence="1">
    <location>
        <begin position="170"/>
        <end position="262"/>
    </location>
</feature>
<reference evidence="2 3" key="1">
    <citation type="submission" date="2017-05" db="EMBL/GenBank/DDBJ databases">
        <title>Complete and WGS of Bordetella genogroups.</title>
        <authorList>
            <person name="Spilker T."/>
            <person name="LiPuma J."/>
        </authorList>
    </citation>
    <scope>NUCLEOTIDE SEQUENCE [LARGE SCALE GENOMIC DNA]</scope>
    <source>
        <strain evidence="2 3">AU9919</strain>
    </source>
</reference>
<organism evidence="2 3">
    <name type="scientific">Bordetella genomosp. 4</name>
    <dbReference type="NCBI Taxonomy" id="463044"/>
    <lineage>
        <taxon>Bacteria</taxon>
        <taxon>Pseudomonadati</taxon>
        <taxon>Pseudomonadota</taxon>
        <taxon>Betaproteobacteria</taxon>
        <taxon>Burkholderiales</taxon>
        <taxon>Alcaligenaceae</taxon>
        <taxon>Bordetella</taxon>
    </lineage>
</organism>
<accession>A0A261UXT9</accession>
<evidence type="ECO:0000259" key="1">
    <source>
        <dbReference type="Pfam" id="PF13827"/>
    </source>
</evidence>
<dbReference type="Proteomes" id="UP000216885">
    <property type="component" value="Unassembled WGS sequence"/>
</dbReference>
<protein>
    <recommendedName>
        <fullName evidence="1">DUF4189 domain-containing protein</fullName>
    </recommendedName>
</protein>